<dbReference type="RefSeq" id="WP_079497866.1">
    <property type="nucleotide sequence ID" value="NZ_AP025334.1"/>
</dbReference>
<keyword evidence="3" id="KW-1185">Reference proteome</keyword>
<sequence>MANPFEQMAARMDAATVRCMGEPVTINGNDFIAVESHFVPEMGPVTGDGISLVVFSENYQPRRNDALIWKGTEYKVTRSQFFNGKPQIWIE</sequence>
<evidence type="ECO:0000313" key="2">
    <source>
        <dbReference type="EMBL" id="BDD51824.1"/>
    </source>
</evidence>
<dbReference type="Gene3D" id="2.40.10.210">
    <property type="entry name" value="Phage tail proteins (gpFII-like)"/>
    <property type="match status" value="1"/>
</dbReference>
<reference evidence="2 3" key="1">
    <citation type="submission" date="2021-12" db="EMBL/GenBank/DDBJ databases">
        <title>Complete genome sequence of Phytobacter diazotrophicus TA9734.</title>
        <authorList>
            <person name="Kubota H."/>
            <person name="Nakayama Y."/>
            <person name="Ariyoshi T."/>
        </authorList>
    </citation>
    <scope>NUCLEOTIDE SEQUENCE [LARGE SCALE GENOMIC DNA]</scope>
    <source>
        <strain evidence="2 3">TA9734</strain>
    </source>
</reference>
<name>A0ABM7VX53_9ENTR</name>
<proteinExistence type="predicted"/>
<protein>
    <recommendedName>
        <fullName evidence="4">ATP-binding sugar transporter Gifsy-2</fullName>
    </recommendedName>
</protein>
<dbReference type="InterPro" id="IPR025601">
    <property type="entry name" value="ATP-bd_sugar_transptr-like"/>
</dbReference>
<dbReference type="Pfam" id="PF13856">
    <property type="entry name" value="Gifsy-2"/>
    <property type="match status" value="1"/>
</dbReference>
<dbReference type="EMBL" id="AP025334">
    <property type="protein sequence ID" value="BDD50379.1"/>
    <property type="molecule type" value="Genomic_DNA"/>
</dbReference>
<dbReference type="EMBL" id="AP025334">
    <property type="protein sequence ID" value="BDD51824.1"/>
    <property type="molecule type" value="Genomic_DNA"/>
</dbReference>
<organism evidence="2 3">
    <name type="scientific">Phytobacter diazotrophicus</name>
    <dbReference type="NCBI Taxonomy" id="395631"/>
    <lineage>
        <taxon>Bacteria</taxon>
        <taxon>Pseudomonadati</taxon>
        <taxon>Pseudomonadota</taxon>
        <taxon>Gammaproteobacteria</taxon>
        <taxon>Enterobacterales</taxon>
        <taxon>Enterobacteriaceae</taxon>
        <taxon>Phytobacter</taxon>
    </lineage>
</organism>
<dbReference type="Proteomes" id="UP001320460">
    <property type="component" value="Chromosome"/>
</dbReference>
<accession>A0ABM7VX53</accession>
<evidence type="ECO:0000313" key="1">
    <source>
        <dbReference type="EMBL" id="BDD50379.1"/>
    </source>
</evidence>
<evidence type="ECO:0008006" key="4">
    <source>
        <dbReference type="Google" id="ProtNLM"/>
    </source>
</evidence>
<gene>
    <name evidence="1" type="ORF">PDTA9734_18660</name>
    <name evidence="2" type="ORF">PDTA9734_33110</name>
</gene>
<dbReference type="SUPFAM" id="SSF69279">
    <property type="entry name" value="Phage tail proteins"/>
    <property type="match status" value="1"/>
</dbReference>
<evidence type="ECO:0000313" key="3">
    <source>
        <dbReference type="Proteomes" id="UP001320460"/>
    </source>
</evidence>